<evidence type="ECO:0000259" key="1">
    <source>
        <dbReference type="Pfam" id="PF13518"/>
    </source>
</evidence>
<dbReference type="Pfam" id="PF13518">
    <property type="entry name" value="HTH_28"/>
    <property type="match status" value="1"/>
</dbReference>
<accession>A0ABV6HTZ4</accession>
<dbReference type="InterPro" id="IPR055247">
    <property type="entry name" value="InsJ-like_HTH"/>
</dbReference>
<organism evidence="2 3">
    <name type="scientific">Gallibacterium melopsittaci</name>
    <dbReference type="NCBI Taxonomy" id="516063"/>
    <lineage>
        <taxon>Bacteria</taxon>
        <taxon>Pseudomonadati</taxon>
        <taxon>Pseudomonadota</taxon>
        <taxon>Gammaproteobacteria</taxon>
        <taxon>Pasteurellales</taxon>
        <taxon>Pasteurellaceae</taxon>
        <taxon>Gallibacterium</taxon>
    </lineage>
</organism>
<dbReference type="RefSeq" id="WP_382372993.1">
    <property type="nucleotide sequence ID" value="NZ_JBHLWA010000009.1"/>
</dbReference>
<sequence length="58" mass="7035">MVDFYFEHYESLFLTCRIFTVPKRILRRWIAQYQHSGINGLAVFHTKRTYTPTLNIKL</sequence>
<evidence type="ECO:0000313" key="2">
    <source>
        <dbReference type="EMBL" id="MFC0322353.1"/>
    </source>
</evidence>
<reference evidence="2 3" key="1">
    <citation type="submission" date="2024-09" db="EMBL/GenBank/DDBJ databases">
        <authorList>
            <person name="Sun Q."/>
            <person name="Mori K."/>
        </authorList>
    </citation>
    <scope>NUCLEOTIDE SEQUENCE [LARGE SCALE GENOMIC DNA]</scope>
    <source>
        <strain evidence="2 3">CCM 7538</strain>
    </source>
</reference>
<evidence type="ECO:0000313" key="3">
    <source>
        <dbReference type="Proteomes" id="UP001589769"/>
    </source>
</evidence>
<gene>
    <name evidence="2" type="ORF">ACFFHT_02065</name>
</gene>
<dbReference type="EMBL" id="JBHLWA010000009">
    <property type="protein sequence ID" value="MFC0322353.1"/>
    <property type="molecule type" value="Genomic_DNA"/>
</dbReference>
<keyword evidence="3" id="KW-1185">Reference proteome</keyword>
<proteinExistence type="predicted"/>
<protein>
    <submittedName>
        <fullName evidence="2">Helix-turn-helix domain-containing protein</fullName>
    </submittedName>
</protein>
<feature type="domain" description="Insertion element IS150 protein InsJ-like helix-turn-helix" evidence="1">
    <location>
        <begin position="1"/>
        <end position="41"/>
    </location>
</feature>
<dbReference type="Proteomes" id="UP001589769">
    <property type="component" value="Unassembled WGS sequence"/>
</dbReference>
<name>A0ABV6HTZ4_9PAST</name>
<comment type="caution">
    <text evidence="2">The sequence shown here is derived from an EMBL/GenBank/DDBJ whole genome shotgun (WGS) entry which is preliminary data.</text>
</comment>